<dbReference type="KEGG" id="vg:26642148"/>
<keyword evidence="2" id="KW-1185">Reference proteome</keyword>
<evidence type="ECO:0000313" key="2">
    <source>
        <dbReference type="Proteomes" id="UP000015092"/>
    </source>
</evidence>
<sequence length="139" mass="15750">MYFFKERRDTMKRPTLVSSLSASFRKATLPESVEESKQEHRMTVRNLIDTYFEDLAQGKVEGIRNAKELAEIIKLDLLLMGDVTERTEQLSDLDEVKINKVAELIDLEDPAISGLLADMMKELNKANDDADMSVAKKGV</sequence>
<dbReference type="GeneID" id="26642148"/>
<dbReference type="OrthoDB" id="31669at10239"/>
<proteinExistence type="predicted"/>
<name>S5M4D5_9CAUD</name>
<evidence type="ECO:0000313" key="1">
    <source>
        <dbReference type="EMBL" id="AGR46721.1"/>
    </source>
</evidence>
<dbReference type="EMBL" id="KC595512">
    <property type="protein sequence ID" value="AGR46721.1"/>
    <property type="molecule type" value="Genomic_DNA"/>
</dbReference>
<dbReference type="Proteomes" id="UP000015092">
    <property type="component" value="Segment"/>
</dbReference>
<dbReference type="RefSeq" id="YP_009215810.1">
    <property type="nucleotide sequence ID" value="NC_028982.1"/>
</dbReference>
<reference evidence="1 2" key="1">
    <citation type="journal article" date="2014" name="Genome Announc.">
        <title>Genome Sequences of Three Novel Bacillus cereus Bacteriophages.</title>
        <authorList>
            <person name="Grose J.H."/>
            <person name="Jensen J.D."/>
            <person name="Merrill B.D."/>
            <person name="Fisher J.N."/>
            <person name="Burnett S.H."/>
            <person name="Breakwell D.P."/>
        </authorList>
    </citation>
    <scope>NUCLEOTIDE SEQUENCE [LARGE SCALE GENOMIC DNA]</scope>
</reference>
<gene>
    <name evidence="1" type="ORF">JL_30</name>
</gene>
<organism evidence="1 2">
    <name type="scientific">Bacillus phage JL</name>
    <dbReference type="NCBI Taxonomy" id="1296655"/>
    <lineage>
        <taxon>Viruses</taxon>
        <taxon>Duplodnaviria</taxon>
        <taxon>Heunggongvirae</taxon>
        <taxon>Uroviricota</taxon>
        <taxon>Caudoviricetes</taxon>
        <taxon>Herelleviridae</taxon>
        <taxon>Spounavirinae</taxon>
        <taxon>Siminovitchvirus</taxon>
        <taxon>Siminovitchvirus JL</taxon>
    </lineage>
</organism>
<protein>
    <submittedName>
        <fullName evidence="1">Uncharacterized protein</fullName>
    </submittedName>
</protein>
<accession>S5M4D5</accession>